<feature type="transmembrane region" description="Helical" evidence="6">
    <location>
        <begin position="220"/>
        <end position="240"/>
    </location>
</feature>
<gene>
    <name evidence="7" type="ORF">G7K_5390-t1</name>
</gene>
<dbReference type="GO" id="GO:0005886">
    <property type="term" value="C:plasma membrane"/>
    <property type="evidence" value="ECO:0007669"/>
    <property type="project" value="TreeGrafter"/>
</dbReference>
<dbReference type="NCBIfam" id="TIGR01197">
    <property type="entry name" value="nramp"/>
    <property type="match status" value="1"/>
</dbReference>
<dbReference type="GO" id="GO:0030026">
    <property type="term" value="P:intracellular manganese ion homeostasis"/>
    <property type="evidence" value="ECO:0007669"/>
    <property type="project" value="TreeGrafter"/>
</dbReference>
<feature type="transmembrane region" description="Helical" evidence="6">
    <location>
        <begin position="523"/>
        <end position="545"/>
    </location>
</feature>
<dbReference type="AlphaFoldDB" id="A0A0E9NPC9"/>
<feature type="transmembrane region" description="Helical" evidence="6">
    <location>
        <begin position="498"/>
        <end position="517"/>
    </location>
</feature>
<reference evidence="7 8" key="2">
    <citation type="journal article" date="2014" name="J. Gen. Appl. Microbiol.">
        <title>The early diverging ascomycetous budding yeast Saitoella complicata has three histone deacetylases belonging to the Clr6, Hos2, and Rpd3 lineages.</title>
        <authorList>
            <person name="Nishida H."/>
            <person name="Matsumoto T."/>
            <person name="Kondo S."/>
            <person name="Hamamoto M."/>
            <person name="Yoshikawa H."/>
        </authorList>
    </citation>
    <scope>NUCLEOTIDE SEQUENCE [LARGE SCALE GENOMIC DNA]</scope>
    <source>
        <strain evidence="7 8">NRRL Y-17804</strain>
    </source>
</reference>
<name>A0A0E9NPC9_SAICN</name>
<dbReference type="GO" id="GO:0005384">
    <property type="term" value="F:manganese ion transmembrane transporter activity"/>
    <property type="evidence" value="ECO:0007669"/>
    <property type="project" value="TreeGrafter"/>
</dbReference>
<keyword evidence="2 6" id="KW-0812">Transmembrane</keyword>
<proteinExistence type="inferred from homology"/>
<dbReference type="GO" id="GO:0034755">
    <property type="term" value="P:iron ion transmembrane transport"/>
    <property type="evidence" value="ECO:0007669"/>
    <property type="project" value="TreeGrafter"/>
</dbReference>
<feature type="transmembrane region" description="Helical" evidence="6">
    <location>
        <begin position="639"/>
        <end position="661"/>
    </location>
</feature>
<dbReference type="PANTHER" id="PTHR11706:SF101">
    <property type="entry name" value="MANGANESE TRANSPORTER SMF1"/>
    <property type="match status" value="1"/>
</dbReference>
<dbReference type="STRING" id="698492.A0A0E9NPC9"/>
<reference evidence="7 8" key="3">
    <citation type="journal article" date="2015" name="Genome Announc.">
        <title>Draft Genome Sequence of the Archiascomycetous Yeast Saitoella complicata.</title>
        <authorList>
            <person name="Yamauchi K."/>
            <person name="Kondo S."/>
            <person name="Hamamoto M."/>
            <person name="Takahashi Y."/>
            <person name="Ogura Y."/>
            <person name="Hayashi T."/>
            <person name="Nishida H."/>
        </authorList>
    </citation>
    <scope>NUCLEOTIDE SEQUENCE [LARGE SCALE GENOMIC DNA]</scope>
    <source>
        <strain evidence="7 8">NRRL Y-17804</strain>
    </source>
</reference>
<feature type="region of interest" description="Disordered" evidence="5">
    <location>
        <begin position="1"/>
        <end position="63"/>
    </location>
</feature>
<dbReference type="GO" id="GO:0015086">
    <property type="term" value="F:cadmium ion transmembrane transporter activity"/>
    <property type="evidence" value="ECO:0007669"/>
    <property type="project" value="TreeGrafter"/>
</dbReference>
<evidence type="ECO:0000256" key="6">
    <source>
        <dbReference type="SAM" id="Phobius"/>
    </source>
</evidence>
<protein>
    <recommendedName>
        <fullName evidence="9">Natural resistance-associated macrophage protein</fullName>
    </recommendedName>
</protein>
<comment type="caution">
    <text evidence="7">The sequence shown here is derived from an EMBL/GenBank/DDBJ whole genome shotgun (WGS) entry which is preliminary data.</text>
</comment>
<feature type="compositionally biased region" description="Basic and acidic residues" evidence="5">
    <location>
        <begin position="36"/>
        <end position="63"/>
    </location>
</feature>
<feature type="transmembrane region" description="Helical" evidence="6">
    <location>
        <begin position="296"/>
        <end position="320"/>
    </location>
</feature>
<dbReference type="Proteomes" id="UP000033140">
    <property type="component" value="Unassembled WGS sequence"/>
</dbReference>
<feature type="transmembrane region" description="Helical" evidence="6">
    <location>
        <begin position="181"/>
        <end position="200"/>
    </location>
</feature>
<dbReference type="PRINTS" id="PR00447">
    <property type="entry name" value="NATRESASSCMP"/>
</dbReference>
<feature type="transmembrane region" description="Helical" evidence="6">
    <location>
        <begin position="400"/>
        <end position="431"/>
    </location>
</feature>
<dbReference type="HAMAP" id="MF_00221">
    <property type="entry name" value="NRAMP"/>
    <property type="match status" value="1"/>
</dbReference>
<keyword evidence="4 6" id="KW-0472">Membrane</keyword>
<feature type="transmembrane region" description="Helical" evidence="6">
    <location>
        <begin position="146"/>
        <end position="169"/>
    </location>
</feature>
<accession>A0A0E9NPC9</accession>
<dbReference type="NCBIfam" id="NF037982">
    <property type="entry name" value="Nramp_1"/>
    <property type="match status" value="1"/>
</dbReference>
<dbReference type="InterPro" id="IPR001046">
    <property type="entry name" value="NRAMP_fam"/>
</dbReference>
<evidence type="ECO:0000256" key="5">
    <source>
        <dbReference type="SAM" id="MobiDB-lite"/>
    </source>
</evidence>
<dbReference type="PANTHER" id="PTHR11706">
    <property type="entry name" value="SOLUTE CARRIER PROTEIN FAMILY 11 MEMBER"/>
    <property type="match status" value="1"/>
</dbReference>
<evidence type="ECO:0000256" key="2">
    <source>
        <dbReference type="ARBA" id="ARBA00022692"/>
    </source>
</evidence>
<evidence type="ECO:0000313" key="8">
    <source>
        <dbReference type="Proteomes" id="UP000033140"/>
    </source>
</evidence>
<dbReference type="OMA" id="FNDKHDD"/>
<feature type="transmembrane region" description="Helical" evidence="6">
    <location>
        <begin position="451"/>
        <end position="477"/>
    </location>
</feature>
<sequence>MNCPSRETSEGRLDYFQGPPHLPSDTISIASLNDDGGPRPRGSTDARNMDPDKANNHTAPRERERWATFTSEAGAENVNVNPDILSPRTSIAESAAPMMGNKSKLKDYGGRFMRAVGPGVMLSVAYMDPGNYSTDVAAGAEFRFKLLFVIMLSNVFAVVLQSLAAKLGSVTGMDLARCCRAYFPVWVCWGLYVLSEAAIIATDLAEVVGTAIALNILLKIPLIVGTLLTVCDVLVVLFFYQPEGTMKGVRAFEAFVGLLVLAVVVCFIIELVKIPAVNPREVLKGYLPSGTVFKDGLYASIGILGATVMPHSLFLGSGLVQSRLRDYDVRMGNYEMPEEIRRHISEEDIGPKPKYLPFPRIIWKLWRKWILSREPAPTAEQLANDLPQYKPTYDAINHTLLISVVEIGVSLFTFALFVNSAILIVAGATLSETPQAKDADLFSIHQLLSEQLAPAAGTLFALALLCSGQSAGVVATMAGQMVSEGFLRWKIIPWLRRLITRAIAITPVVVIAAAVGRKGLGELLNASQVVLSVLLPFVSFPLIWFTSQKKYMRVPVLARPVPARANSGDVVVDTSKRPEVGAAVKDNDESTMSIDVLSPGTGPSHRRTGTVTTISDNCSPGTEIEIEYIDMSNGWTLTIVSWAIWGIISGLNVYLIVLLGLGNA</sequence>
<keyword evidence="8" id="KW-1185">Reference proteome</keyword>
<evidence type="ECO:0000256" key="3">
    <source>
        <dbReference type="ARBA" id="ARBA00022989"/>
    </source>
</evidence>
<evidence type="ECO:0000313" key="7">
    <source>
        <dbReference type="EMBL" id="GAO51285.1"/>
    </source>
</evidence>
<dbReference type="EMBL" id="BACD03000043">
    <property type="protein sequence ID" value="GAO51285.1"/>
    <property type="molecule type" value="Genomic_DNA"/>
</dbReference>
<comment type="subcellular location">
    <subcellularLocation>
        <location evidence="1">Membrane</location>
        <topology evidence="1">Multi-pass membrane protein</topology>
    </subcellularLocation>
</comment>
<evidence type="ECO:0000256" key="4">
    <source>
        <dbReference type="ARBA" id="ARBA00023136"/>
    </source>
</evidence>
<feature type="transmembrane region" description="Helical" evidence="6">
    <location>
        <begin position="252"/>
        <end position="276"/>
    </location>
</feature>
<evidence type="ECO:0008006" key="9">
    <source>
        <dbReference type="Google" id="ProtNLM"/>
    </source>
</evidence>
<keyword evidence="3 6" id="KW-1133">Transmembrane helix</keyword>
<dbReference type="Pfam" id="PF01566">
    <property type="entry name" value="Nramp"/>
    <property type="match status" value="2"/>
</dbReference>
<evidence type="ECO:0000256" key="1">
    <source>
        <dbReference type="ARBA" id="ARBA00004141"/>
    </source>
</evidence>
<organism evidence="7 8">
    <name type="scientific">Saitoella complicata (strain BCRC 22490 / CBS 7301 / JCM 7358 / NBRC 10748 / NRRL Y-17804)</name>
    <dbReference type="NCBI Taxonomy" id="698492"/>
    <lineage>
        <taxon>Eukaryota</taxon>
        <taxon>Fungi</taxon>
        <taxon>Dikarya</taxon>
        <taxon>Ascomycota</taxon>
        <taxon>Taphrinomycotina</taxon>
        <taxon>Taphrinomycotina incertae sedis</taxon>
        <taxon>Saitoella</taxon>
    </lineage>
</organism>
<dbReference type="OrthoDB" id="409173at2759"/>
<dbReference type="RefSeq" id="XP_019022228.1">
    <property type="nucleotide sequence ID" value="XM_019166382.1"/>
</dbReference>
<reference evidence="7 8" key="1">
    <citation type="journal article" date="2011" name="J. Gen. Appl. Microbiol.">
        <title>Draft genome sequencing of the enigmatic yeast Saitoella complicata.</title>
        <authorList>
            <person name="Nishida H."/>
            <person name="Hamamoto M."/>
            <person name="Sugiyama J."/>
        </authorList>
    </citation>
    <scope>NUCLEOTIDE SEQUENCE [LARGE SCALE GENOMIC DNA]</scope>
    <source>
        <strain evidence="7 8">NRRL Y-17804</strain>
    </source>
</reference>